<sequence length="59" mass="6445">MVTSFLLHTPSLLLLWQGLSLTTYTSSMACQTLLFQTVIRSLQATSGKSSSNLSMFLST</sequence>
<dbReference type="Gramene" id="TKW27839">
    <property type="protein sequence ID" value="TKW27839"/>
    <property type="gene ID" value="SEVIR_3G283975v2"/>
</dbReference>
<proteinExistence type="predicted"/>
<keyword evidence="3" id="KW-1185">Reference proteome</keyword>
<dbReference type="Proteomes" id="UP000298652">
    <property type="component" value="Chromosome 3"/>
</dbReference>
<protein>
    <submittedName>
        <fullName evidence="2">Uncharacterized protein</fullName>
    </submittedName>
</protein>
<organism evidence="2 3">
    <name type="scientific">Setaria viridis</name>
    <name type="common">Green bristlegrass</name>
    <name type="synonym">Setaria italica subsp. viridis</name>
    <dbReference type="NCBI Taxonomy" id="4556"/>
    <lineage>
        <taxon>Eukaryota</taxon>
        <taxon>Viridiplantae</taxon>
        <taxon>Streptophyta</taxon>
        <taxon>Embryophyta</taxon>
        <taxon>Tracheophyta</taxon>
        <taxon>Spermatophyta</taxon>
        <taxon>Magnoliopsida</taxon>
        <taxon>Liliopsida</taxon>
        <taxon>Poales</taxon>
        <taxon>Poaceae</taxon>
        <taxon>PACMAD clade</taxon>
        <taxon>Panicoideae</taxon>
        <taxon>Panicodae</taxon>
        <taxon>Paniceae</taxon>
        <taxon>Cenchrinae</taxon>
        <taxon>Setaria</taxon>
    </lineage>
</organism>
<evidence type="ECO:0000313" key="2">
    <source>
        <dbReference type="EMBL" id="TKW27839.1"/>
    </source>
</evidence>
<name>A0A4U6VJX3_SETVI</name>
<dbReference type="AlphaFoldDB" id="A0A4U6VJX3"/>
<accession>A0A4U6VJX3</accession>
<keyword evidence="1" id="KW-0732">Signal</keyword>
<reference evidence="2" key="1">
    <citation type="submission" date="2019-03" db="EMBL/GenBank/DDBJ databases">
        <title>WGS assembly of Setaria viridis.</title>
        <authorList>
            <person name="Huang P."/>
            <person name="Jenkins J."/>
            <person name="Grimwood J."/>
            <person name="Barry K."/>
            <person name="Healey A."/>
            <person name="Mamidi S."/>
            <person name="Sreedasyam A."/>
            <person name="Shu S."/>
            <person name="Feldman M."/>
            <person name="Wu J."/>
            <person name="Yu Y."/>
            <person name="Chen C."/>
            <person name="Johnson J."/>
            <person name="Rokhsar D."/>
            <person name="Baxter I."/>
            <person name="Schmutz J."/>
            <person name="Brutnell T."/>
            <person name="Kellogg E."/>
        </authorList>
    </citation>
    <scope>NUCLEOTIDE SEQUENCE [LARGE SCALE GENOMIC DNA]</scope>
</reference>
<dbReference type="EMBL" id="CM016554">
    <property type="protein sequence ID" value="TKW27839.1"/>
    <property type="molecule type" value="Genomic_DNA"/>
</dbReference>
<evidence type="ECO:0000256" key="1">
    <source>
        <dbReference type="SAM" id="SignalP"/>
    </source>
</evidence>
<feature type="signal peptide" evidence="1">
    <location>
        <begin position="1"/>
        <end position="22"/>
    </location>
</feature>
<evidence type="ECO:0000313" key="3">
    <source>
        <dbReference type="Proteomes" id="UP000298652"/>
    </source>
</evidence>
<gene>
    <name evidence="2" type="ORF">SEVIR_3G283975v2</name>
</gene>
<feature type="chain" id="PRO_5020357715" evidence="1">
    <location>
        <begin position="23"/>
        <end position="59"/>
    </location>
</feature>